<evidence type="ECO:0000313" key="2">
    <source>
        <dbReference type="EMBL" id="KAK4475390.1"/>
    </source>
</evidence>
<feature type="region of interest" description="Disordered" evidence="1">
    <location>
        <begin position="365"/>
        <end position="408"/>
    </location>
</feature>
<organism evidence="2 3">
    <name type="scientific">Schistosoma mekongi</name>
    <name type="common">Parasitic worm</name>
    <dbReference type="NCBI Taxonomy" id="38744"/>
    <lineage>
        <taxon>Eukaryota</taxon>
        <taxon>Metazoa</taxon>
        <taxon>Spiralia</taxon>
        <taxon>Lophotrochozoa</taxon>
        <taxon>Platyhelminthes</taxon>
        <taxon>Trematoda</taxon>
        <taxon>Digenea</taxon>
        <taxon>Strigeidida</taxon>
        <taxon>Schistosomatoidea</taxon>
        <taxon>Schistosomatidae</taxon>
        <taxon>Schistosoma</taxon>
    </lineage>
</organism>
<dbReference type="AlphaFoldDB" id="A0AAE2D9R4"/>
<comment type="caution">
    <text evidence="2">The sequence shown here is derived from an EMBL/GenBank/DDBJ whole genome shotgun (WGS) entry which is preliminary data.</text>
</comment>
<proteinExistence type="predicted"/>
<accession>A0AAE2D9R4</accession>
<protein>
    <submittedName>
        <fullName evidence="2">Uncharacterized protein</fullName>
    </submittedName>
</protein>
<feature type="region of interest" description="Disordered" evidence="1">
    <location>
        <begin position="264"/>
        <end position="286"/>
    </location>
</feature>
<name>A0AAE2D9R4_SCHME</name>
<feature type="compositionally biased region" description="Acidic residues" evidence="1">
    <location>
        <begin position="368"/>
        <end position="384"/>
    </location>
</feature>
<evidence type="ECO:0000256" key="1">
    <source>
        <dbReference type="SAM" id="MobiDB-lite"/>
    </source>
</evidence>
<gene>
    <name evidence="2" type="ORF">MN116_002450</name>
</gene>
<feature type="compositionally biased region" description="Acidic residues" evidence="1">
    <location>
        <begin position="393"/>
        <end position="402"/>
    </location>
</feature>
<reference evidence="2" key="1">
    <citation type="submission" date="2022-04" db="EMBL/GenBank/DDBJ databases">
        <authorList>
            <person name="Xu L."/>
            <person name="Lv Z."/>
        </authorList>
    </citation>
    <scope>NUCLEOTIDE SEQUENCE</scope>
    <source>
        <strain evidence="2">LV_2022a</strain>
    </source>
</reference>
<keyword evidence="3" id="KW-1185">Reference proteome</keyword>
<reference evidence="2" key="2">
    <citation type="journal article" date="2023" name="Infect Dis Poverty">
        <title>Chromosome-scale genome of the human blood fluke Schistosoma mekongi and its implications for public health.</title>
        <authorList>
            <person name="Zhou M."/>
            <person name="Xu L."/>
            <person name="Xu D."/>
            <person name="Chen W."/>
            <person name="Khan J."/>
            <person name="Hu Y."/>
            <person name="Huang H."/>
            <person name="Wei H."/>
            <person name="Zhang Y."/>
            <person name="Chusongsang P."/>
            <person name="Tanasarnprasert K."/>
            <person name="Hu X."/>
            <person name="Limpanont Y."/>
            <person name="Lv Z."/>
        </authorList>
    </citation>
    <scope>NUCLEOTIDE SEQUENCE</scope>
    <source>
        <strain evidence="2">LV_2022a</strain>
    </source>
</reference>
<feature type="region of interest" description="Disordered" evidence="1">
    <location>
        <begin position="219"/>
        <end position="248"/>
    </location>
</feature>
<evidence type="ECO:0000313" key="3">
    <source>
        <dbReference type="Proteomes" id="UP001292079"/>
    </source>
</evidence>
<sequence length="436" mass="51205">MFRNLCNTYCLLIISFSIATYTCSLPFISRNHMNSNHLYSDDNANNDYTSNDIDNNLLVPVTLPFMTTSTDTVPSSLSTIKPISSLLLSKVNDEEALRLQLALSLQIDSEVNKAINLEAAAHESIQQANLMHKAAEEAKYHAKIAEQMLNSMKYLQNTNDKYLKDADDDVDNEHNNNNNNEYKKRMYVKVPKINHDYLLDKEIGNQIDNDENSDRLLHEHHHRHHHHHHHQQQQQHHNHNKQQKKRKVSQLLPKLQLKHSSDYINNEYNNHNNHNKDNSNVDNESVLNNSRKTNKEQLNAIEQLTLEKLRLLILRELIKNQKQHQDDIEFIPYRNDNNQQYIKMIPSKFIDYSLNSNNDIQYWRQDDDHVDDDDDDDDDNDNNNDDYHHHDDDGDVDNDTDANNENNQKDLYGIDYHLLKHAYLNTIDNEDSIVFK</sequence>
<dbReference type="EMBL" id="JALJAT010000001">
    <property type="protein sequence ID" value="KAK4475390.1"/>
    <property type="molecule type" value="Genomic_DNA"/>
</dbReference>
<dbReference type="Proteomes" id="UP001292079">
    <property type="component" value="Unassembled WGS sequence"/>
</dbReference>